<feature type="compositionally biased region" description="Polar residues" evidence="1">
    <location>
        <begin position="39"/>
        <end position="50"/>
    </location>
</feature>
<evidence type="ECO:0000256" key="1">
    <source>
        <dbReference type="SAM" id="MobiDB-lite"/>
    </source>
</evidence>
<keyword evidence="3" id="KW-1185">Reference proteome</keyword>
<comment type="caution">
    <text evidence="2">The sequence shown here is derived from an EMBL/GenBank/DDBJ whole genome shotgun (WGS) entry which is preliminary data.</text>
</comment>
<sequence length="223" mass="23791">MPHATERTFRDRWQTGARIAGLAAALVTASFTLGCTTQPTSGPDEFSTSRPVKLAPPSGESAETRITLAAVDETELRKAIERYRIKLEREESPVKTAGVDLTGDGQPEALVLFTGADWCVTTGCSFIVFRESETGYEAVSRTTRVRGPVKVGPGSNAGWRDLIVKTGGGAAPIRFVRLGFSGNGYPRNALLQPAPTEDVLAQATDVIPEVPFQASKPQASSAR</sequence>
<dbReference type="OrthoDB" id="5348860at2"/>
<dbReference type="RefSeq" id="WP_119060234.1">
    <property type="nucleotide sequence ID" value="NZ_QXDF01000001.1"/>
</dbReference>
<proteinExistence type="predicted"/>
<accession>A0A397Q678</accession>
<dbReference type="Proteomes" id="UP000266273">
    <property type="component" value="Unassembled WGS sequence"/>
</dbReference>
<dbReference type="EMBL" id="QXDF01000001">
    <property type="protein sequence ID" value="RIA55315.1"/>
    <property type="molecule type" value="Genomic_DNA"/>
</dbReference>
<organism evidence="2 3">
    <name type="scientific">Dichotomicrobium thermohalophilum</name>
    <dbReference type="NCBI Taxonomy" id="933063"/>
    <lineage>
        <taxon>Bacteria</taxon>
        <taxon>Pseudomonadati</taxon>
        <taxon>Pseudomonadota</taxon>
        <taxon>Alphaproteobacteria</taxon>
        <taxon>Hyphomicrobiales</taxon>
        <taxon>Hyphomicrobiaceae</taxon>
        <taxon>Dichotomicrobium</taxon>
    </lineage>
</organism>
<reference evidence="2 3" key="1">
    <citation type="submission" date="2018-08" db="EMBL/GenBank/DDBJ databases">
        <title>Genomic Encyclopedia of Archaeal and Bacterial Type Strains, Phase II (KMG-II): from individual species to whole genera.</title>
        <authorList>
            <person name="Goeker M."/>
        </authorList>
    </citation>
    <scope>NUCLEOTIDE SEQUENCE [LARGE SCALE GENOMIC DNA]</scope>
    <source>
        <strain evidence="2 3">DSM 5002</strain>
    </source>
</reference>
<feature type="region of interest" description="Disordered" evidence="1">
    <location>
        <begin position="39"/>
        <end position="61"/>
    </location>
</feature>
<name>A0A397Q678_9HYPH</name>
<dbReference type="AlphaFoldDB" id="A0A397Q678"/>
<evidence type="ECO:0008006" key="4">
    <source>
        <dbReference type="Google" id="ProtNLM"/>
    </source>
</evidence>
<evidence type="ECO:0000313" key="2">
    <source>
        <dbReference type="EMBL" id="RIA55315.1"/>
    </source>
</evidence>
<evidence type="ECO:0000313" key="3">
    <source>
        <dbReference type="Proteomes" id="UP000266273"/>
    </source>
</evidence>
<protein>
    <recommendedName>
        <fullName evidence="4">Lipoprotein</fullName>
    </recommendedName>
</protein>
<gene>
    <name evidence="2" type="ORF">BXY53_0376</name>
</gene>
<dbReference type="PROSITE" id="PS51257">
    <property type="entry name" value="PROKAR_LIPOPROTEIN"/>
    <property type="match status" value="1"/>
</dbReference>